<keyword evidence="1" id="KW-0812">Transmembrane</keyword>
<feature type="transmembrane region" description="Helical" evidence="1">
    <location>
        <begin position="44"/>
        <end position="63"/>
    </location>
</feature>
<keyword evidence="3" id="KW-1185">Reference proteome</keyword>
<feature type="transmembrane region" description="Helical" evidence="1">
    <location>
        <begin position="313"/>
        <end position="333"/>
    </location>
</feature>
<feature type="transmembrane region" description="Helical" evidence="1">
    <location>
        <begin position="377"/>
        <end position="395"/>
    </location>
</feature>
<dbReference type="PIRSF" id="PIRSF028704">
    <property type="entry name" value="UPC028704"/>
    <property type="match status" value="1"/>
</dbReference>
<protein>
    <submittedName>
        <fullName evidence="2">OpgC protein</fullName>
    </submittedName>
</protein>
<reference evidence="3" key="1">
    <citation type="journal article" date="2019" name="Int. J. Syst. Evol. Microbiol.">
        <title>The Global Catalogue of Microorganisms (GCM) 10K type strain sequencing project: providing services to taxonomists for standard genome sequencing and annotation.</title>
        <authorList>
            <consortium name="The Broad Institute Genomics Platform"/>
            <consortium name="The Broad Institute Genome Sequencing Center for Infectious Disease"/>
            <person name="Wu L."/>
            <person name="Ma J."/>
        </authorList>
    </citation>
    <scope>NUCLEOTIDE SEQUENCE [LARGE SCALE GENOMIC DNA]</scope>
    <source>
        <strain evidence="3">NBRC 112416</strain>
    </source>
</reference>
<keyword evidence="1" id="KW-0472">Membrane</keyword>
<gene>
    <name evidence="2" type="primary">opgC</name>
    <name evidence="2" type="ORF">GCM10010862_51290</name>
</gene>
<dbReference type="EMBL" id="BSNS01000024">
    <property type="protein sequence ID" value="GLQ57870.1"/>
    <property type="molecule type" value="Genomic_DNA"/>
</dbReference>
<proteinExistence type="predicted"/>
<feature type="transmembrane region" description="Helical" evidence="1">
    <location>
        <begin position="197"/>
        <end position="215"/>
    </location>
</feature>
<keyword evidence="1" id="KW-1133">Transmembrane helix</keyword>
<dbReference type="PANTHER" id="PTHR38592">
    <property type="entry name" value="BLL4819 PROTEIN"/>
    <property type="match status" value="1"/>
</dbReference>
<dbReference type="Proteomes" id="UP001156691">
    <property type="component" value="Unassembled WGS sequence"/>
</dbReference>
<feature type="transmembrane region" description="Helical" evidence="1">
    <location>
        <begin position="254"/>
        <end position="275"/>
    </location>
</feature>
<feature type="transmembrane region" description="Helical" evidence="1">
    <location>
        <begin position="115"/>
        <end position="136"/>
    </location>
</feature>
<dbReference type="RefSeq" id="WP_284343241.1">
    <property type="nucleotide sequence ID" value="NZ_BSNS01000024.1"/>
</dbReference>
<evidence type="ECO:0000313" key="2">
    <source>
        <dbReference type="EMBL" id="GLQ57870.1"/>
    </source>
</evidence>
<dbReference type="InterPro" id="IPR014550">
    <property type="entry name" value="UCP028704_OpgC"/>
</dbReference>
<dbReference type="Pfam" id="PF10129">
    <property type="entry name" value="OpgC_C"/>
    <property type="match status" value="1"/>
</dbReference>
<organism evidence="2 3">
    <name type="scientific">Devosia nitrariae</name>
    <dbReference type="NCBI Taxonomy" id="2071872"/>
    <lineage>
        <taxon>Bacteria</taxon>
        <taxon>Pseudomonadati</taxon>
        <taxon>Pseudomonadota</taxon>
        <taxon>Alphaproteobacteria</taxon>
        <taxon>Hyphomicrobiales</taxon>
        <taxon>Devosiaceae</taxon>
        <taxon>Devosia</taxon>
    </lineage>
</organism>
<name>A0ABQ5WD74_9HYPH</name>
<sequence length="407" mass="43791">MRTLSAASTTRAAESGETTLADYIPAAPAVPAALAAGRDLRLDMFRGLALVMIFVNHVPGTVYERLTSRNFGFSDAAEAFVLMSGIAAGLAYSHGFANGLNWPAVAKVWARARQLYLVQITITLLALAVFAAAALWFDRPEILAKNNVAALFQKPLSVMIGIPTMLHQLGYFNILPLYITLLLVTPVLILVGLRRPWLLLGLSVALWIAAGQFRLNLPNFPNPGGWFFNPFSWQVLFVVGLLAGVAMKQGRTFFAYNATLFWVAVGYLVLVLIWARVPATADIGWAALNGLRKLGAPFYLVGFDKTFLSLPRLSHILALAYVLASLGSIKAFAGTAYAQPLILMGRYGLPVFATGSVLSMVLQTVRSGTTANPLSDGMILAGGLAAQLALAWCLFKTNEMRAAGQKA</sequence>
<feature type="transmembrane region" description="Helical" evidence="1">
    <location>
        <begin position="172"/>
        <end position="190"/>
    </location>
</feature>
<feature type="transmembrane region" description="Helical" evidence="1">
    <location>
        <begin position="345"/>
        <end position="365"/>
    </location>
</feature>
<evidence type="ECO:0000256" key="1">
    <source>
        <dbReference type="SAM" id="Phobius"/>
    </source>
</evidence>
<dbReference type="PANTHER" id="PTHR38592:SF3">
    <property type="entry name" value="BLL4819 PROTEIN"/>
    <property type="match status" value="1"/>
</dbReference>
<accession>A0ABQ5WD74</accession>
<evidence type="ECO:0000313" key="3">
    <source>
        <dbReference type="Proteomes" id="UP001156691"/>
    </source>
</evidence>
<comment type="caution">
    <text evidence="2">The sequence shown here is derived from an EMBL/GenBank/DDBJ whole genome shotgun (WGS) entry which is preliminary data.</text>
</comment>
<feature type="transmembrane region" description="Helical" evidence="1">
    <location>
        <begin position="227"/>
        <end position="247"/>
    </location>
</feature>
<feature type="transmembrane region" description="Helical" evidence="1">
    <location>
        <begin position="75"/>
        <end position="95"/>
    </location>
</feature>